<dbReference type="EMBL" id="QGGO01000001">
    <property type="protein sequence ID" value="PWK29432.1"/>
    <property type="molecule type" value="Genomic_DNA"/>
</dbReference>
<evidence type="ECO:0000256" key="4">
    <source>
        <dbReference type="ARBA" id="ARBA00023136"/>
    </source>
</evidence>
<dbReference type="Proteomes" id="UP000245489">
    <property type="component" value="Unassembled WGS sequence"/>
</dbReference>
<feature type="chain" id="PRO_5016384449" evidence="6">
    <location>
        <begin position="22"/>
        <end position="543"/>
    </location>
</feature>
<proteinExistence type="inferred from homology"/>
<comment type="similarity">
    <text evidence="2">Belongs to the SusD family.</text>
</comment>
<evidence type="ECO:0000256" key="3">
    <source>
        <dbReference type="ARBA" id="ARBA00022729"/>
    </source>
</evidence>
<keyword evidence="4" id="KW-0472">Membrane</keyword>
<dbReference type="SUPFAM" id="SSF48452">
    <property type="entry name" value="TPR-like"/>
    <property type="match status" value="1"/>
</dbReference>
<evidence type="ECO:0000313" key="9">
    <source>
        <dbReference type="Proteomes" id="UP000245489"/>
    </source>
</evidence>
<sequence length="543" mass="58914">MNKIKKYILMSCAAFSLVACQDQLDIKNPNLPTPQSASTESGIISLGLGGVYANGFRDLKYFDGVNGRFWAGAIGFHEIMADVVGIEAANQFANQIGCPDVVTLDNGTKVSNPSSPSQQIPFLRSVNINSNAGANPTYFEWAYMYSLNNSCNAVLDIIETVKFTGDAAVKKNVLKAWCYWWKGFAYSRIGSMYYAGLINNTTGATNNKYVTKEDIIKEANVNLDKASTILGGLTATTDYKAVLGGLIPDFCQKGKGGVLAPDMWIRNINTLKARNILVNTPTKSMTAAQWNSILELANNGIKSTDLIFTSRSGGAGDNDFMSATGGSVIAKTLAAKAGQNTYKLSERLVQEFKADDKRFQNNFTLTATWVGDAGRGNAFNTRYTIIDGGKGMAGVVVYGTQTEGLYELAMAGNYEENELMKAEANLYLSKQEDALKIIDAIRTSQGAGLAATAGTGLSLDAAKEEFRRERRVTCAWRGLSFYDARRWGVLENGRTNAVVIDKAAAVNTKATINYNYLDYFDVPDNELAYNKPDASSAPVKNPK</sequence>
<dbReference type="GO" id="GO:0009279">
    <property type="term" value="C:cell outer membrane"/>
    <property type="evidence" value="ECO:0007669"/>
    <property type="project" value="UniProtKB-SubCell"/>
</dbReference>
<name>A0A316EKK4_9BACT</name>
<evidence type="ECO:0000259" key="7">
    <source>
        <dbReference type="Pfam" id="PF07980"/>
    </source>
</evidence>
<keyword evidence="9" id="KW-1185">Reference proteome</keyword>
<reference evidence="8 9" key="1">
    <citation type="submission" date="2018-05" db="EMBL/GenBank/DDBJ databases">
        <title>Genomic Encyclopedia of Archaeal and Bacterial Type Strains, Phase II (KMG-II): from individual species to whole genera.</title>
        <authorList>
            <person name="Goeker M."/>
        </authorList>
    </citation>
    <scope>NUCLEOTIDE SEQUENCE [LARGE SCALE GENOMIC DNA]</scope>
    <source>
        <strain evidence="8 9">DSM 22214</strain>
    </source>
</reference>
<dbReference type="RefSeq" id="WP_109741054.1">
    <property type="nucleotide sequence ID" value="NZ_QGGO01000001.1"/>
</dbReference>
<evidence type="ECO:0000256" key="2">
    <source>
        <dbReference type="ARBA" id="ARBA00006275"/>
    </source>
</evidence>
<dbReference type="Pfam" id="PF07980">
    <property type="entry name" value="SusD_RagB"/>
    <property type="match status" value="1"/>
</dbReference>
<evidence type="ECO:0000256" key="1">
    <source>
        <dbReference type="ARBA" id="ARBA00004442"/>
    </source>
</evidence>
<keyword evidence="3 6" id="KW-0732">Signal</keyword>
<feature type="signal peptide" evidence="6">
    <location>
        <begin position="1"/>
        <end position="21"/>
    </location>
</feature>
<dbReference type="PROSITE" id="PS51257">
    <property type="entry name" value="PROKAR_LIPOPROTEIN"/>
    <property type="match status" value="1"/>
</dbReference>
<organism evidence="8 9">
    <name type="scientific">Arcicella aurantiaca</name>
    <dbReference type="NCBI Taxonomy" id="591202"/>
    <lineage>
        <taxon>Bacteria</taxon>
        <taxon>Pseudomonadati</taxon>
        <taxon>Bacteroidota</taxon>
        <taxon>Cytophagia</taxon>
        <taxon>Cytophagales</taxon>
        <taxon>Flectobacillaceae</taxon>
        <taxon>Arcicella</taxon>
    </lineage>
</organism>
<dbReference type="Gene3D" id="1.25.40.390">
    <property type="match status" value="2"/>
</dbReference>
<dbReference type="InterPro" id="IPR011990">
    <property type="entry name" value="TPR-like_helical_dom_sf"/>
</dbReference>
<evidence type="ECO:0000256" key="6">
    <source>
        <dbReference type="SAM" id="SignalP"/>
    </source>
</evidence>
<dbReference type="AlphaFoldDB" id="A0A316EKK4"/>
<protein>
    <submittedName>
        <fullName evidence="8">SusD-like starch-binding protein associating with outer membrane</fullName>
    </submittedName>
</protein>
<gene>
    <name evidence="8" type="ORF">LV89_00272</name>
</gene>
<accession>A0A316EKK4</accession>
<dbReference type="OrthoDB" id="1183184at2"/>
<evidence type="ECO:0000313" key="8">
    <source>
        <dbReference type="EMBL" id="PWK29432.1"/>
    </source>
</evidence>
<feature type="domain" description="RagB/SusD" evidence="7">
    <location>
        <begin position="419"/>
        <end position="528"/>
    </location>
</feature>
<comment type="subcellular location">
    <subcellularLocation>
        <location evidence="1">Cell outer membrane</location>
    </subcellularLocation>
</comment>
<evidence type="ECO:0000256" key="5">
    <source>
        <dbReference type="ARBA" id="ARBA00023237"/>
    </source>
</evidence>
<comment type="caution">
    <text evidence="8">The sequence shown here is derived from an EMBL/GenBank/DDBJ whole genome shotgun (WGS) entry which is preliminary data.</text>
</comment>
<dbReference type="InterPro" id="IPR012944">
    <property type="entry name" value="SusD_RagB_dom"/>
</dbReference>
<keyword evidence="5" id="KW-0998">Cell outer membrane</keyword>